<evidence type="ECO:0000313" key="8">
    <source>
        <dbReference type="EMBL" id="RUO68351.1"/>
    </source>
</evidence>
<evidence type="ECO:0000256" key="2">
    <source>
        <dbReference type="ARBA" id="ARBA00009260"/>
    </source>
</evidence>
<dbReference type="AlphaFoldDB" id="A0A432YYB4"/>
<comment type="function">
    <text evidence="1">Possible endonuclease which induces a single-strand cut and initiates DNA replication.</text>
</comment>
<evidence type="ECO:0000256" key="1">
    <source>
        <dbReference type="ARBA" id="ARBA00003293"/>
    </source>
</evidence>
<comment type="similarity">
    <text evidence="2">Belongs to the phage GPA family.</text>
</comment>
<keyword evidence="4" id="KW-0540">Nuclease</keyword>
<dbReference type="GO" id="GO:0004519">
    <property type="term" value="F:endonuclease activity"/>
    <property type="evidence" value="ECO:0007669"/>
    <property type="project" value="UniProtKB-KW"/>
</dbReference>
<accession>A0A432YYB4</accession>
<evidence type="ECO:0000256" key="6">
    <source>
        <dbReference type="ARBA" id="ARBA00022801"/>
    </source>
</evidence>
<gene>
    <name evidence="8" type="ORF">CWI78_09025</name>
</gene>
<evidence type="ECO:0000313" key="9">
    <source>
        <dbReference type="Proteomes" id="UP000288058"/>
    </source>
</evidence>
<evidence type="ECO:0000256" key="3">
    <source>
        <dbReference type="ARBA" id="ARBA00022705"/>
    </source>
</evidence>
<keyword evidence="6" id="KW-0378">Hydrolase</keyword>
<evidence type="ECO:0000256" key="5">
    <source>
        <dbReference type="ARBA" id="ARBA00022759"/>
    </source>
</evidence>
<organism evidence="8 9">
    <name type="scientific">Idiomarina ramblicola</name>
    <dbReference type="NCBI Taxonomy" id="263724"/>
    <lineage>
        <taxon>Bacteria</taxon>
        <taxon>Pseudomonadati</taxon>
        <taxon>Pseudomonadota</taxon>
        <taxon>Gammaproteobacteria</taxon>
        <taxon>Alteromonadales</taxon>
        <taxon>Idiomarinaceae</taxon>
        <taxon>Idiomarina</taxon>
    </lineage>
</organism>
<dbReference type="Pfam" id="PF05840">
    <property type="entry name" value="Phage_GPA"/>
    <property type="match status" value="1"/>
</dbReference>
<keyword evidence="3" id="KW-0235">DNA replication</keyword>
<protein>
    <submittedName>
        <fullName evidence="8">Replication endonuclease</fullName>
    </submittedName>
</protein>
<reference evidence="9" key="1">
    <citation type="journal article" date="2018" name="Front. Microbiol.">
        <title>Genome-Based Analysis Reveals the Taxonomy and Diversity of the Family Idiomarinaceae.</title>
        <authorList>
            <person name="Liu Y."/>
            <person name="Lai Q."/>
            <person name="Shao Z."/>
        </authorList>
    </citation>
    <scope>NUCLEOTIDE SEQUENCE [LARGE SCALE GENOMIC DNA]</scope>
    <source>
        <strain evidence="9">R22</strain>
    </source>
</reference>
<dbReference type="EMBL" id="PIQC01000006">
    <property type="protein sequence ID" value="RUO68351.1"/>
    <property type="molecule type" value="Genomic_DNA"/>
</dbReference>
<evidence type="ECO:0000259" key="7">
    <source>
        <dbReference type="Pfam" id="PF05840"/>
    </source>
</evidence>
<dbReference type="InterPro" id="IPR008766">
    <property type="entry name" value="Replication_gene_A-like"/>
</dbReference>
<sequence>MIFSIYGNQGLLLQLTAISAVSGIWFLSFRRCLMLNEAEKQYYQESYPELKPFIDQVDSGSVKFLMDHIVVLPLEHSFHILKAYFEKPTIREQNLFIRKLKKSIFSKVPAFVDNINFYSTDIRKWAAYQSRKFSKLANEYPYTYTGKSRTKSPYRDKAKELESLYKVMSSFIRELNIEPPKPNSQKTLEGCIQRLQCPEWWARRIRKSLKQAREYTAITLGRVSKGKDIYCSNPTVKDRELDKLRNEKFLKDKYVVNEEGEVLSLFEISQSTIANPVNRRADLMTRASGFEKMADEEGYQGVFVTITCPSKYHNNYSKSGKPNPNWGGYTPKESQKYLNSVWCKIRAQLKRDKITMFGIRVTEPQHDGTPHWHILVFILPTDIKRFSEIIAHYALMEDGDEKGAAENRCDIKIIDKTKGRATGYLAKYVSKNIDGVELETGSYDEPIKTTVRHVEAWASCWSIRQFQQQGGASASVYRELRRARHEQAPDSPFEAARAAADTGNWAEYNRAMGDINTPRKDHKLKLDYEVKFDTDTGEISTTRYDGDIRKKLIGVKAGDQRLKTRHHVWRPLPKGAG</sequence>
<feature type="domain" description="Replication gene A protein-like" evidence="7">
    <location>
        <begin position="151"/>
        <end position="435"/>
    </location>
</feature>
<evidence type="ECO:0000256" key="4">
    <source>
        <dbReference type="ARBA" id="ARBA00022722"/>
    </source>
</evidence>
<dbReference type="GO" id="GO:0006260">
    <property type="term" value="P:DNA replication"/>
    <property type="evidence" value="ECO:0007669"/>
    <property type="project" value="UniProtKB-KW"/>
</dbReference>
<comment type="caution">
    <text evidence="8">The sequence shown here is derived from an EMBL/GenBank/DDBJ whole genome shotgun (WGS) entry which is preliminary data.</text>
</comment>
<dbReference type="Proteomes" id="UP000288058">
    <property type="component" value="Unassembled WGS sequence"/>
</dbReference>
<keyword evidence="5 8" id="KW-0255">Endonuclease</keyword>
<keyword evidence="9" id="KW-1185">Reference proteome</keyword>
<dbReference type="GO" id="GO:0016787">
    <property type="term" value="F:hydrolase activity"/>
    <property type="evidence" value="ECO:0007669"/>
    <property type="project" value="UniProtKB-KW"/>
</dbReference>
<name>A0A432YYB4_9GAMM</name>
<proteinExistence type="inferred from homology"/>